<dbReference type="Pfam" id="PF00274">
    <property type="entry name" value="Glycolytic"/>
    <property type="match status" value="2"/>
</dbReference>
<dbReference type="WBParaSite" id="HPLM_0001861901-mRNA-1">
    <property type="protein sequence ID" value="HPLM_0001861901-mRNA-1"/>
    <property type="gene ID" value="HPLM_0001861901"/>
</dbReference>
<dbReference type="EMBL" id="UZAF01020682">
    <property type="protein sequence ID" value="VDO72087.1"/>
    <property type="molecule type" value="Genomic_DNA"/>
</dbReference>
<dbReference type="OrthoDB" id="36455at2759"/>
<dbReference type="SUPFAM" id="SSF51569">
    <property type="entry name" value="Aldolase"/>
    <property type="match status" value="1"/>
</dbReference>
<sequence length="223" mass="24975">MVSYSQYLTKEKEDELRSIVSAITAPGKGILAADESKKTFGKRIKHINVENTEELRRKYRQVRSNPCKLVNNSISPSLLIQLLVTAKPDLGKYISGVIMYHETFYHKCDDGTRFVDADTGLVPMAGTDGEATAQGLDDLNARCAQYKKDGAQFAKWRCVHKISPNTPSHAALVFARYASICQQNGLVPMIEPEILTDGSHDLATCQRTTELVLSYCYRYMNFI</sequence>
<evidence type="ECO:0000256" key="5">
    <source>
        <dbReference type="ARBA" id="ARBA00023239"/>
    </source>
</evidence>
<reference evidence="8" key="1">
    <citation type="submission" date="2016-04" db="UniProtKB">
        <authorList>
            <consortium name="WormBaseParasite"/>
        </authorList>
    </citation>
    <scope>IDENTIFICATION</scope>
</reference>
<evidence type="ECO:0000256" key="1">
    <source>
        <dbReference type="ARBA" id="ARBA00004714"/>
    </source>
</evidence>
<gene>
    <name evidence="6" type="ORF">HPLM_LOCUS18611</name>
</gene>
<dbReference type="AlphaFoldDB" id="A0A158QRY1"/>
<name>A0A158QRY1_HAEPC</name>
<evidence type="ECO:0000256" key="2">
    <source>
        <dbReference type="ARBA" id="ARBA00010387"/>
    </source>
</evidence>
<dbReference type="STRING" id="6290.A0A158QRY1"/>
<keyword evidence="5" id="KW-0456">Lyase</keyword>
<dbReference type="UniPathway" id="UPA00109">
    <property type="reaction ID" value="UER00183"/>
</dbReference>
<dbReference type="Gene3D" id="3.20.20.70">
    <property type="entry name" value="Aldolase class I"/>
    <property type="match status" value="1"/>
</dbReference>
<dbReference type="InterPro" id="IPR013785">
    <property type="entry name" value="Aldolase_TIM"/>
</dbReference>
<evidence type="ECO:0000313" key="8">
    <source>
        <dbReference type="WBParaSite" id="HPLM_0001861901-mRNA-1"/>
    </source>
</evidence>
<comment type="similarity">
    <text evidence="2">Belongs to the class I fructose-bisphosphate aldolase family.</text>
</comment>
<accession>A0A158QRY1</accession>
<evidence type="ECO:0000313" key="6">
    <source>
        <dbReference type="EMBL" id="VDO72087.1"/>
    </source>
</evidence>
<reference evidence="6 7" key="2">
    <citation type="submission" date="2018-11" db="EMBL/GenBank/DDBJ databases">
        <authorList>
            <consortium name="Pathogen Informatics"/>
        </authorList>
    </citation>
    <scope>NUCLEOTIDE SEQUENCE [LARGE SCALE GENOMIC DNA]</scope>
    <source>
        <strain evidence="6 7">MHpl1</strain>
    </source>
</reference>
<dbReference type="GO" id="GO:0006096">
    <property type="term" value="P:glycolytic process"/>
    <property type="evidence" value="ECO:0007669"/>
    <property type="project" value="UniProtKB-UniPathway"/>
</dbReference>
<dbReference type="EC" id="4.1.2.13" evidence="3"/>
<keyword evidence="4" id="KW-0324">Glycolysis</keyword>
<dbReference type="PANTHER" id="PTHR11627">
    <property type="entry name" value="FRUCTOSE-BISPHOSPHATE ALDOLASE"/>
    <property type="match status" value="1"/>
</dbReference>
<protein>
    <recommendedName>
        <fullName evidence="3">fructose-bisphosphate aldolase</fullName>
        <ecNumber evidence="3">4.1.2.13</ecNumber>
    </recommendedName>
</protein>
<dbReference type="InterPro" id="IPR000741">
    <property type="entry name" value="FBA_I"/>
</dbReference>
<evidence type="ECO:0000256" key="3">
    <source>
        <dbReference type="ARBA" id="ARBA00013068"/>
    </source>
</evidence>
<dbReference type="Proteomes" id="UP000268014">
    <property type="component" value="Unassembled WGS sequence"/>
</dbReference>
<evidence type="ECO:0000313" key="7">
    <source>
        <dbReference type="Proteomes" id="UP000268014"/>
    </source>
</evidence>
<keyword evidence="7" id="KW-1185">Reference proteome</keyword>
<proteinExistence type="inferred from homology"/>
<evidence type="ECO:0000256" key="4">
    <source>
        <dbReference type="ARBA" id="ARBA00023152"/>
    </source>
</evidence>
<comment type="pathway">
    <text evidence="1">Carbohydrate degradation; glycolysis; D-glyceraldehyde 3-phosphate and glycerone phosphate from D-glucose: step 4/4.</text>
</comment>
<organism evidence="8">
    <name type="scientific">Haemonchus placei</name>
    <name type="common">Barber's pole worm</name>
    <dbReference type="NCBI Taxonomy" id="6290"/>
    <lineage>
        <taxon>Eukaryota</taxon>
        <taxon>Metazoa</taxon>
        <taxon>Ecdysozoa</taxon>
        <taxon>Nematoda</taxon>
        <taxon>Chromadorea</taxon>
        <taxon>Rhabditida</taxon>
        <taxon>Rhabditina</taxon>
        <taxon>Rhabditomorpha</taxon>
        <taxon>Strongyloidea</taxon>
        <taxon>Trichostrongylidae</taxon>
        <taxon>Haemonchus</taxon>
    </lineage>
</organism>
<dbReference type="GO" id="GO:0004332">
    <property type="term" value="F:fructose-bisphosphate aldolase activity"/>
    <property type="evidence" value="ECO:0007669"/>
    <property type="project" value="UniProtKB-EC"/>
</dbReference>